<evidence type="ECO:0000313" key="15">
    <source>
        <dbReference type="EMBL" id="JAV15771.1"/>
    </source>
</evidence>
<keyword evidence="7" id="KW-0915">Sodium</keyword>
<feature type="transmembrane region" description="Helical" evidence="13">
    <location>
        <begin position="184"/>
        <end position="203"/>
    </location>
</feature>
<feature type="transmembrane region" description="Helical" evidence="13">
    <location>
        <begin position="87"/>
        <end position="107"/>
    </location>
</feature>
<dbReference type="CDD" id="cd17318">
    <property type="entry name" value="MFS_SLC17"/>
    <property type="match status" value="1"/>
</dbReference>
<dbReference type="InterPro" id="IPR036259">
    <property type="entry name" value="MFS_trans_sf"/>
</dbReference>
<dbReference type="GO" id="GO:0016020">
    <property type="term" value="C:membrane"/>
    <property type="evidence" value="ECO:0007669"/>
    <property type="project" value="UniProtKB-SubCell"/>
</dbReference>
<dbReference type="AlphaFoldDB" id="A0A1L8EAN1"/>
<proteinExistence type="inferred from homology"/>
<evidence type="ECO:0000259" key="14">
    <source>
        <dbReference type="PROSITE" id="PS50850"/>
    </source>
</evidence>
<feature type="transmembrane region" description="Helical" evidence="13">
    <location>
        <begin position="355"/>
        <end position="377"/>
    </location>
</feature>
<evidence type="ECO:0000256" key="11">
    <source>
        <dbReference type="ARBA" id="ARBA00054632"/>
    </source>
</evidence>
<dbReference type="InterPro" id="IPR050382">
    <property type="entry name" value="MFS_Na/Anion_cotransporter"/>
</dbReference>
<dbReference type="Pfam" id="PF07690">
    <property type="entry name" value="MFS_1"/>
    <property type="match status" value="1"/>
</dbReference>
<keyword evidence="4 13" id="KW-0812">Transmembrane</keyword>
<evidence type="ECO:0000256" key="3">
    <source>
        <dbReference type="ARBA" id="ARBA00022448"/>
    </source>
</evidence>
<evidence type="ECO:0000256" key="10">
    <source>
        <dbReference type="ARBA" id="ARBA00023201"/>
    </source>
</evidence>
<dbReference type="SUPFAM" id="SSF103473">
    <property type="entry name" value="MFS general substrate transporter"/>
    <property type="match status" value="1"/>
</dbReference>
<dbReference type="FunFam" id="1.20.1250.20:FF:000003">
    <property type="entry name" value="Solute carrier family 17 member 3"/>
    <property type="match status" value="1"/>
</dbReference>
<accession>A0A1L8EAN1</accession>
<evidence type="ECO:0000256" key="6">
    <source>
        <dbReference type="ARBA" id="ARBA00022989"/>
    </source>
</evidence>
<sequence length="478" mass="52708">MTVVTDKGPVFGQRHVQAVLLFTCLAVNYLTKYNASICVVAMTNAATTNPNFPEYDWSPKEKSYILSSYFWGYIVTQFPGGNICRLFGVKATLLVCTLGSSLAGLVVPLTVDWGGWKIYCAVRVIQGMFQGLNLPCVHAHLAMWSPVEERNRLGALASSGTECGIVLSIFVSGRIAASNLGWPGIFYIFCGVGVIWCFIWMFFASNTPSESKFITENERNYIESSKNAMKEKKESEMLPQSIPVPWKAILCSTPFWALLVVRSAESWGFATIQGQMPTYMNGVYGMDMKSNALYSALPYLALWSLTYVYLLVADILLNRKILSLNALRKLINSIGFWVPSIGLIAVGFIENDQQTAAVALMIGIVGINAGNVIGSNLNTIDLSPNHAGVLMSLVHASASIWPMVAPIMVAAIVQDESDRTEWQIVFAIAAAVFFFGNLIYIIFGTTNLQKWDDPYFLQDKSIPVAASFVDAKHFEEVY</sequence>
<keyword evidence="8" id="KW-0406">Ion transport</keyword>
<feature type="transmembrane region" description="Helical" evidence="13">
    <location>
        <begin position="330"/>
        <end position="349"/>
    </location>
</feature>
<evidence type="ECO:0000256" key="7">
    <source>
        <dbReference type="ARBA" id="ARBA00023053"/>
    </source>
</evidence>
<feature type="transmembrane region" description="Helical" evidence="13">
    <location>
        <begin position="153"/>
        <end position="172"/>
    </location>
</feature>
<evidence type="ECO:0000256" key="9">
    <source>
        <dbReference type="ARBA" id="ARBA00023136"/>
    </source>
</evidence>
<evidence type="ECO:0000256" key="13">
    <source>
        <dbReference type="SAM" id="Phobius"/>
    </source>
</evidence>
<evidence type="ECO:0000256" key="8">
    <source>
        <dbReference type="ARBA" id="ARBA00023065"/>
    </source>
</evidence>
<keyword evidence="3" id="KW-0813">Transport</keyword>
<comment type="subcellular location">
    <subcellularLocation>
        <location evidence="1">Membrane</location>
        <topology evidence="1">Multi-pass membrane protein</topology>
    </subcellularLocation>
</comment>
<organism evidence="15">
    <name type="scientific">Haematobia irritans</name>
    <name type="common">Horn fly</name>
    <name type="synonym">Conops irritans</name>
    <dbReference type="NCBI Taxonomy" id="7368"/>
    <lineage>
        <taxon>Eukaryota</taxon>
        <taxon>Metazoa</taxon>
        <taxon>Ecdysozoa</taxon>
        <taxon>Arthropoda</taxon>
        <taxon>Hexapoda</taxon>
        <taxon>Insecta</taxon>
        <taxon>Pterygota</taxon>
        <taxon>Neoptera</taxon>
        <taxon>Endopterygota</taxon>
        <taxon>Diptera</taxon>
        <taxon>Brachycera</taxon>
        <taxon>Muscomorpha</taxon>
        <taxon>Muscoidea</taxon>
        <taxon>Muscidae</taxon>
        <taxon>Haematobia</taxon>
    </lineage>
</organism>
<dbReference type="PANTHER" id="PTHR11662:SF280">
    <property type="entry name" value="FI21844P1-RELATED"/>
    <property type="match status" value="1"/>
</dbReference>
<keyword evidence="6 13" id="KW-1133">Transmembrane helix</keyword>
<keyword evidence="10" id="KW-0739">Sodium transport</keyword>
<keyword evidence="9 13" id="KW-0472">Membrane</keyword>
<dbReference type="InterPro" id="IPR020846">
    <property type="entry name" value="MFS_dom"/>
</dbReference>
<dbReference type="GO" id="GO:0006820">
    <property type="term" value="P:monoatomic anion transport"/>
    <property type="evidence" value="ECO:0007669"/>
    <property type="project" value="TreeGrafter"/>
</dbReference>
<feature type="transmembrane region" description="Helical" evidence="13">
    <location>
        <begin position="296"/>
        <end position="318"/>
    </location>
</feature>
<comment type="function">
    <text evidence="11">May be an inorganic phosphate cotransporter.</text>
</comment>
<dbReference type="GO" id="GO:0015293">
    <property type="term" value="F:symporter activity"/>
    <property type="evidence" value="ECO:0007669"/>
    <property type="project" value="UniProtKB-KW"/>
</dbReference>
<dbReference type="GO" id="GO:0006814">
    <property type="term" value="P:sodium ion transport"/>
    <property type="evidence" value="ECO:0007669"/>
    <property type="project" value="UniProtKB-KW"/>
</dbReference>
<reference evidence="15" key="1">
    <citation type="submission" date="2017-01" db="EMBL/GenBank/DDBJ databases">
        <title>An insight into the sialome and mialome of the horn fly, Haematobia irritans.</title>
        <authorList>
            <person name="Breijo M."/>
            <person name="Boiani M."/>
            <person name="Ures X."/>
            <person name="Rocha S."/>
            <person name="Sequeira M."/>
            <person name="Ribeiro J.M."/>
        </authorList>
    </citation>
    <scope>NUCLEOTIDE SEQUENCE</scope>
</reference>
<evidence type="ECO:0000256" key="2">
    <source>
        <dbReference type="ARBA" id="ARBA00008586"/>
    </source>
</evidence>
<dbReference type="PANTHER" id="PTHR11662">
    <property type="entry name" value="SOLUTE CARRIER FAMILY 17"/>
    <property type="match status" value="1"/>
</dbReference>
<dbReference type="Gene3D" id="1.20.1250.20">
    <property type="entry name" value="MFS general substrate transporter like domains"/>
    <property type="match status" value="2"/>
</dbReference>
<dbReference type="EMBL" id="GFDG01003028">
    <property type="protein sequence ID" value="JAV15771.1"/>
    <property type="molecule type" value="Transcribed_RNA"/>
</dbReference>
<protein>
    <recommendedName>
        <fullName evidence="12">Putative inorganic phosphate cotransporter</fullName>
    </recommendedName>
</protein>
<evidence type="ECO:0000256" key="1">
    <source>
        <dbReference type="ARBA" id="ARBA00004141"/>
    </source>
</evidence>
<evidence type="ECO:0000256" key="4">
    <source>
        <dbReference type="ARBA" id="ARBA00022692"/>
    </source>
</evidence>
<name>A0A1L8EAN1_HAEIR</name>
<feature type="transmembrane region" description="Helical" evidence="13">
    <location>
        <begin position="389"/>
        <end position="412"/>
    </location>
</feature>
<dbReference type="FunFam" id="1.20.1250.20:FF:000144">
    <property type="entry name" value="Picot, isoform B"/>
    <property type="match status" value="1"/>
</dbReference>
<dbReference type="InterPro" id="IPR011701">
    <property type="entry name" value="MFS"/>
</dbReference>
<feature type="transmembrane region" description="Helical" evidence="13">
    <location>
        <begin position="424"/>
        <end position="443"/>
    </location>
</feature>
<keyword evidence="5" id="KW-0769">Symport</keyword>
<comment type="similarity">
    <text evidence="2">Belongs to the major facilitator superfamily. Sodium/anion cotransporter family.</text>
</comment>
<evidence type="ECO:0000256" key="12">
    <source>
        <dbReference type="ARBA" id="ARBA00068450"/>
    </source>
</evidence>
<feature type="domain" description="Major facilitator superfamily (MFS) profile" evidence="14">
    <location>
        <begin position="20"/>
        <end position="448"/>
    </location>
</feature>
<evidence type="ECO:0000256" key="5">
    <source>
        <dbReference type="ARBA" id="ARBA00022847"/>
    </source>
</evidence>
<dbReference type="PROSITE" id="PS50850">
    <property type="entry name" value="MFS"/>
    <property type="match status" value="1"/>
</dbReference>